<proteinExistence type="predicted"/>
<evidence type="ECO:0000313" key="2">
    <source>
        <dbReference type="EMBL" id="KAK1503142.1"/>
    </source>
</evidence>
<dbReference type="GeneID" id="85348762"/>
<dbReference type="Proteomes" id="UP001240678">
    <property type="component" value="Unassembled WGS sequence"/>
</dbReference>
<dbReference type="RefSeq" id="XP_060304224.1">
    <property type="nucleotide sequence ID" value="XM_060465215.1"/>
</dbReference>
<evidence type="ECO:0000313" key="3">
    <source>
        <dbReference type="Proteomes" id="UP001240678"/>
    </source>
</evidence>
<gene>
    <name evidence="2" type="ORF">CCOS01_17081</name>
</gene>
<sequence length="532" mass="59499">MASSSSAPQGVPDFNPFDALDVCVDDPNKIGDEEWKKLLSQKHRRIWIHCHPDKRAAVTAHAFPNWPQAQEAYDFLLDTNKAKWAYKNYYAKRTYPFFPSLPYGDGGVFRLDVFPNVNEPRKRGYQPTPVHLALDSKLDPNAEYLPEGDRLNPVQMDAGPGPSSHDLPILNRERQPYGPGLAPSPHITPSAGREGQPRVPSGSSNNPFVVGDSPEAAKRREVTPGRSNNPIPLDSDHEDAILDDPEAVVVVDEPRRGGVQVPGVNSAIGIFVGWPTEKMHIPVDLRPIVLCKFTTAGSFSKRVKSRTWKDDPVERKYLDRDTHIRADAIKFNDTFSSCMSESTAILTMPDFFWDADHHFAGPEHDGLPADFCPPEAFQSTINHIMKMEAEELIVPDSDSDEDSGSYVNFAPLPQGSIKYLLEHVQLLDSNLPKNLVKIYVKIPEDAKHLAGNIDGISSWHSKGTMSDEDVCLHEAEEYRDFSYINRLATIVFEEVGEGQGTYWDDHPVHMGTDGKNIVNDLMIYMEMAHYMG</sequence>
<reference evidence="2 3" key="1">
    <citation type="submission" date="2016-10" db="EMBL/GenBank/DDBJ databases">
        <title>The genome sequence of Colletotrichum fioriniae PJ7.</title>
        <authorList>
            <person name="Baroncelli R."/>
        </authorList>
    </citation>
    <scope>NUCLEOTIDE SEQUENCE [LARGE SCALE GENOMIC DNA]</scope>
    <source>
        <strain evidence="2 3">IMI 309622</strain>
    </source>
</reference>
<organism evidence="2 3">
    <name type="scientific">Colletotrichum costaricense</name>
    <dbReference type="NCBI Taxonomy" id="1209916"/>
    <lineage>
        <taxon>Eukaryota</taxon>
        <taxon>Fungi</taxon>
        <taxon>Dikarya</taxon>
        <taxon>Ascomycota</taxon>
        <taxon>Pezizomycotina</taxon>
        <taxon>Sordariomycetes</taxon>
        <taxon>Hypocreomycetidae</taxon>
        <taxon>Glomerellales</taxon>
        <taxon>Glomerellaceae</taxon>
        <taxon>Colletotrichum</taxon>
        <taxon>Colletotrichum acutatum species complex</taxon>
    </lineage>
</organism>
<comment type="caution">
    <text evidence="2">The sequence shown here is derived from an EMBL/GenBank/DDBJ whole genome shotgun (WGS) entry which is preliminary data.</text>
</comment>
<dbReference type="AlphaFoldDB" id="A0AAJ0DRS2"/>
<accession>A0AAJ0DRS2</accession>
<name>A0AAJ0DRS2_9PEZI</name>
<protein>
    <submittedName>
        <fullName evidence="2">Uncharacterized protein</fullName>
    </submittedName>
</protein>
<dbReference type="EMBL" id="MOOE01000041">
    <property type="protein sequence ID" value="KAK1503142.1"/>
    <property type="molecule type" value="Genomic_DNA"/>
</dbReference>
<feature type="region of interest" description="Disordered" evidence="1">
    <location>
        <begin position="141"/>
        <end position="238"/>
    </location>
</feature>
<evidence type="ECO:0000256" key="1">
    <source>
        <dbReference type="SAM" id="MobiDB-lite"/>
    </source>
</evidence>
<keyword evidence="3" id="KW-1185">Reference proteome</keyword>